<proteinExistence type="predicted"/>
<evidence type="ECO:0000313" key="2">
    <source>
        <dbReference type="Proteomes" id="UP000823674"/>
    </source>
</evidence>
<dbReference type="EMBL" id="JADBGQ010000001">
    <property type="protein sequence ID" value="KAG5414873.1"/>
    <property type="molecule type" value="Genomic_DNA"/>
</dbReference>
<evidence type="ECO:0000313" key="1">
    <source>
        <dbReference type="EMBL" id="KAG5414873.1"/>
    </source>
</evidence>
<accession>A0ABQ7NVI7</accession>
<keyword evidence="2" id="KW-1185">Reference proteome</keyword>
<sequence>LKSQNLAPLLFLSDKAISGTIFGTFPAVFKSGWFHGEQCFWSQMWEMLKVSTPKTTHHNDLVSFSALGMARHDNINPETLRRENCKTGGSFVSEYADHDIAGTLAAEDAGQVAKLRSVVESVDHKRRKILQQMRGDAHLLNLEEGSPPIQPKFFSPIHHKMWR</sequence>
<organism evidence="1 2">
    <name type="scientific">Brassica rapa subsp. trilocularis</name>
    <dbReference type="NCBI Taxonomy" id="1813537"/>
    <lineage>
        <taxon>Eukaryota</taxon>
        <taxon>Viridiplantae</taxon>
        <taxon>Streptophyta</taxon>
        <taxon>Embryophyta</taxon>
        <taxon>Tracheophyta</taxon>
        <taxon>Spermatophyta</taxon>
        <taxon>Magnoliopsida</taxon>
        <taxon>eudicotyledons</taxon>
        <taxon>Gunneridae</taxon>
        <taxon>Pentapetalae</taxon>
        <taxon>rosids</taxon>
        <taxon>malvids</taxon>
        <taxon>Brassicales</taxon>
        <taxon>Brassicaceae</taxon>
        <taxon>Brassiceae</taxon>
        <taxon>Brassica</taxon>
    </lineage>
</organism>
<gene>
    <name evidence="1" type="primary">A01g505860.1_BraROA</name>
    <name evidence="1" type="ORF">IGI04_002440</name>
</gene>
<dbReference type="Proteomes" id="UP000823674">
    <property type="component" value="Chromosome A01"/>
</dbReference>
<reference evidence="1 2" key="1">
    <citation type="submission" date="2021-03" db="EMBL/GenBank/DDBJ databases">
        <authorList>
            <person name="King G.J."/>
            <person name="Bancroft I."/>
            <person name="Baten A."/>
            <person name="Bloomfield J."/>
            <person name="Borpatragohain P."/>
            <person name="He Z."/>
            <person name="Irish N."/>
            <person name="Irwin J."/>
            <person name="Liu K."/>
            <person name="Mauleon R.P."/>
            <person name="Moore J."/>
            <person name="Morris R."/>
            <person name="Ostergaard L."/>
            <person name="Wang B."/>
            <person name="Wells R."/>
        </authorList>
    </citation>
    <scope>NUCLEOTIDE SEQUENCE [LARGE SCALE GENOMIC DNA]</scope>
    <source>
        <strain evidence="1">R-o-18</strain>
        <tissue evidence="1">Leaf</tissue>
    </source>
</reference>
<feature type="non-terminal residue" evidence="1">
    <location>
        <position position="1"/>
    </location>
</feature>
<name>A0ABQ7NVI7_BRACM</name>
<protein>
    <submittedName>
        <fullName evidence="1">Uncharacterized protein</fullName>
    </submittedName>
</protein>
<comment type="caution">
    <text evidence="1">The sequence shown here is derived from an EMBL/GenBank/DDBJ whole genome shotgun (WGS) entry which is preliminary data.</text>
</comment>